<dbReference type="Proteomes" id="UP000245488">
    <property type="component" value="Chromosome"/>
</dbReference>
<evidence type="ECO:0000313" key="2">
    <source>
        <dbReference type="EMBL" id="PWT26553.1"/>
    </source>
</evidence>
<evidence type="ECO:0000313" key="3">
    <source>
        <dbReference type="Proteomes" id="UP000245488"/>
    </source>
</evidence>
<dbReference type="PANTHER" id="PTHR31157:SF1">
    <property type="entry name" value="SCP DOMAIN-CONTAINING PROTEIN"/>
    <property type="match status" value="1"/>
</dbReference>
<dbReference type="Pfam" id="PF00188">
    <property type="entry name" value="CAP"/>
    <property type="match status" value="1"/>
</dbReference>
<dbReference type="CDD" id="cd05379">
    <property type="entry name" value="CAP_bacterial"/>
    <property type="match status" value="1"/>
</dbReference>
<gene>
    <name evidence="2" type="ORF">CPT75_05155</name>
</gene>
<reference evidence="2 3" key="1">
    <citation type="submission" date="2017-09" db="EMBL/GenBank/DDBJ databases">
        <title>High-quality draft genome sequence of Butyrivibrio fibrisolvens INBov1, isolated from cow rumen.</title>
        <authorList>
            <person name="Rodriguez Hernaez J."/>
            <person name="Rivarola M."/>
            <person name="Paniego N."/>
            <person name="Cravero S."/>
            <person name="Ceron Cucchi M."/>
            <person name="Martinez M.C."/>
        </authorList>
    </citation>
    <scope>NUCLEOTIDE SEQUENCE [LARGE SCALE GENOMIC DNA]</scope>
    <source>
        <strain evidence="2 3">INBov1</strain>
    </source>
</reference>
<sequence>MLVAAIASILVIRKNRSRDAEVFSEVRAYRTEVSADTEILDDLVPGDPFAYPMDDELRNLISEAYDVVNAARQEQGLKPLVWSSTLEYGARVRANEIAVVFDKNHVRPNGAMWFTVEPSIVLGENIYKGYGDASKAMESWLSSSTDSENFFSSDFTTVAISVYENNKGEHYWAALFGGKK</sequence>
<dbReference type="Gene3D" id="3.40.33.10">
    <property type="entry name" value="CAP"/>
    <property type="match status" value="1"/>
</dbReference>
<dbReference type="InterPro" id="IPR014044">
    <property type="entry name" value="CAP_dom"/>
</dbReference>
<dbReference type="SUPFAM" id="SSF55797">
    <property type="entry name" value="PR-1-like"/>
    <property type="match status" value="1"/>
</dbReference>
<dbReference type="PANTHER" id="PTHR31157">
    <property type="entry name" value="SCP DOMAIN-CONTAINING PROTEIN"/>
    <property type="match status" value="1"/>
</dbReference>
<name>A0A317G1S7_BUTFI</name>
<dbReference type="AlphaFoldDB" id="A0A317G1S7"/>
<comment type="caution">
    <text evidence="2">The sequence shown here is derived from an EMBL/GenBank/DDBJ whole genome shotgun (WGS) entry which is preliminary data.</text>
</comment>
<accession>A0A317G1S7</accession>
<protein>
    <recommendedName>
        <fullName evidence="1">SCP domain-containing protein</fullName>
    </recommendedName>
</protein>
<feature type="domain" description="SCP" evidence="1">
    <location>
        <begin position="66"/>
        <end position="173"/>
    </location>
</feature>
<keyword evidence="3" id="KW-1185">Reference proteome</keyword>
<organism evidence="2 3">
    <name type="scientific">Butyrivibrio fibrisolvens</name>
    <dbReference type="NCBI Taxonomy" id="831"/>
    <lineage>
        <taxon>Bacteria</taxon>
        <taxon>Bacillati</taxon>
        <taxon>Bacillota</taxon>
        <taxon>Clostridia</taxon>
        <taxon>Lachnospirales</taxon>
        <taxon>Lachnospiraceae</taxon>
        <taxon>Butyrivibrio</taxon>
    </lineage>
</organism>
<dbReference type="EMBL" id="NXNG01000001">
    <property type="protein sequence ID" value="PWT26553.1"/>
    <property type="molecule type" value="Genomic_DNA"/>
</dbReference>
<evidence type="ECO:0000259" key="1">
    <source>
        <dbReference type="Pfam" id="PF00188"/>
    </source>
</evidence>
<dbReference type="InterPro" id="IPR035940">
    <property type="entry name" value="CAP_sf"/>
</dbReference>
<proteinExistence type="predicted"/>